<dbReference type="PANTHER" id="PTHR40644:SF1">
    <property type="entry name" value="UPF0653 PROTEIN C607.02C"/>
    <property type="match status" value="1"/>
</dbReference>
<feature type="compositionally biased region" description="Basic and acidic residues" evidence="2">
    <location>
        <begin position="251"/>
        <end position="261"/>
    </location>
</feature>
<reference evidence="3" key="1">
    <citation type="submission" date="2023-01" db="EMBL/GenBank/DDBJ databases">
        <title>Exophiala dermititidis isolated from Cystic Fibrosis Patient.</title>
        <authorList>
            <person name="Kurbessoian T."/>
            <person name="Crocker A."/>
            <person name="Murante D."/>
            <person name="Hogan D.A."/>
            <person name="Stajich J.E."/>
        </authorList>
    </citation>
    <scope>NUCLEOTIDE SEQUENCE</scope>
    <source>
        <strain evidence="3">Ex8</strain>
    </source>
</reference>
<evidence type="ECO:0000256" key="1">
    <source>
        <dbReference type="SAM" id="Coils"/>
    </source>
</evidence>
<gene>
    <name evidence="3" type="ORF">HRR80_007338</name>
</gene>
<dbReference type="EMBL" id="JAJGCB010000017">
    <property type="protein sequence ID" value="KAJ8988710.1"/>
    <property type="molecule type" value="Genomic_DNA"/>
</dbReference>
<feature type="compositionally biased region" description="Low complexity" evidence="2">
    <location>
        <begin position="108"/>
        <end position="138"/>
    </location>
</feature>
<feature type="region of interest" description="Disordered" evidence="2">
    <location>
        <begin position="152"/>
        <end position="171"/>
    </location>
</feature>
<keyword evidence="1" id="KW-0175">Coiled coil</keyword>
<name>A0AAN6IS91_EXODE</name>
<evidence type="ECO:0000313" key="4">
    <source>
        <dbReference type="Proteomes" id="UP001161757"/>
    </source>
</evidence>
<dbReference type="AlphaFoldDB" id="A0AAN6IS91"/>
<organism evidence="3 4">
    <name type="scientific">Exophiala dermatitidis</name>
    <name type="common">Black yeast-like fungus</name>
    <name type="synonym">Wangiella dermatitidis</name>
    <dbReference type="NCBI Taxonomy" id="5970"/>
    <lineage>
        <taxon>Eukaryota</taxon>
        <taxon>Fungi</taxon>
        <taxon>Dikarya</taxon>
        <taxon>Ascomycota</taxon>
        <taxon>Pezizomycotina</taxon>
        <taxon>Eurotiomycetes</taxon>
        <taxon>Chaetothyriomycetidae</taxon>
        <taxon>Chaetothyriales</taxon>
        <taxon>Herpotrichiellaceae</taxon>
        <taxon>Exophiala</taxon>
    </lineage>
</organism>
<sequence length="309" mass="34325">MPHKHKRKRDEDETNFDLPPTTRARPLPSLAATKQESIFTSDKETKAKAQQKKIASKRKSKPNGFADDDTPKAFARLMAFQQGKKIRPSAGLDDGTPKSKKKDKNKPKPSTTTTTTNTTTNTNTDTNTSAPTTTSTTNLKILPGEKLSEFSARVDQSLPLTSIPKPSTGRLTKIPGLENLKAAQLTKHNKRLARLQSEWRATEEKLRLKREEEAEELADKVEEDELVWLGAGIDKNAGVAGKKGKKKKGKKADADDVDPWKQLERKRAEEGTLGRPASLQDVVLAPPVLKPVRNIFKERSERKTPLVHT</sequence>
<comment type="caution">
    <text evidence="3">The sequence shown here is derived from an EMBL/GenBank/DDBJ whole genome shotgun (WGS) entry which is preliminary data.</text>
</comment>
<protein>
    <recommendedName>
        <fullName evidence="5">Urease accessory protein</fullName>
    </recommendedName>
</protein>
<dbReference type="Proteomes" id="UP001161757">
    <property type="component" value="Unassembled WGS sequence"/>
</dbReference>
<evidence type="ECO:0008006" key="5">
    <source>
        <dbReference type="Google" id="ProtNLM"/>
    </source>
</evidence>
<feature type="coiled-coil region" evidence="1">
    <location>
        <begin position="185"/>
        <end position="223"/>
    </location>
</feature>
<feature type="region of interest" description="Disordered" evidence="2">
    <location>
        <begin position="1"/>
        <end position="141"/>
    </location>
</feature>
<feature type="compositionally biased region" description="Basic residues" evidence="2">
    <location>
        <begin position="98"/>
        <end position="107"/>
    </location>
</feature>
<feature type="region of interest" description="Disordered" evidence="2">
    <location>
        <begin position="238"/>
        <end position="261"/>
    </location>
</feature>
<evidence type="ECO:0000313" key="3">
    <source>
        <dbReference type="EMBL" id="KAJ8988710.1"/>
    </source>
</evidence>
<accession>A0AAN6IS91</accession>
<dbReference type="PANTHER" id="PTHR40644">
    <property type="entry name" value="UPF0653 PROTEIN C607.02C"/>
    <property type="match status" value="1"/>
</dbReference>
<evidence type="ECO:0000256" key="2">
    <source>
        <dbReference type="SAM" id="MobiDB-lite"/>
    </source>
</evidence>
<feature type="compositionally biased region" description="Basic residues" evidence="2">
    <location>
        <begin position="49"/>
        <end position="61"/>
    </location>
</feature>
<proteinExistence type="predicted"/>